<dbReference type="SUPFAM" id="SSF81653">
    <property type="entry name" value="Calcium ATPase, transduction domain A"/>
    <property type="match status" value="1"/>
</dbReference>
<feature type="binding site" evidence="18">
    <location>
        <position position="1055"/>
    </location>
    <ligand>
        <name>Mg(2+)</name>
        <dbReference type="ChEBI" id="CHEBI:18420"/>
    </ligand>
</feature>
<keyword evidence="7 18" id="KW-0479">Metal-binding</keyword>
<protein>
    <recommendedName>
        <fullName evidence="3">P-type phospholipid transporter</fullName>
        <ecNumber evidence="3">7.6.2.1</ecNumber>
    </recommendedName>
</protein>
<keyword evidence="5" id="KW-0597">Phosphoprotein</keyword>
<feature type="region of interest" description="Disordered" evidence="19">
    <location>
        <begin position="482"/>
        <end position="511"/>
    </location>
</feature>
<sequence length="2039" mass="227825">MQVEANSIVININNELIDLVCRYCRDLPTLPPYDTKSTWSWEPSSAYLLEMRFPSPSTFAALRVVSRRLHRIAINYIIRGKDPQLKLNGRSRLHRLSSTPDSSHSRTLKRTGSLGITFAAIPQGENDVLERSIERLLLETTSLTGFCIDMADLLTPQIVSAGFQLLAGIDLPSIEWFGLSVFNLAYKTLELPRKLRRVTLHCDTISTFVRNDAVVFESRLAVGEIEDLSMYDKNGDVALFVSKHFAEIRTRGQEFLLKELFLDIEYCHTSRLSEILFNFQGPGVKKLTVRNFHRMDPQYLSDVIGYFPDVRELVLTSGATDVVPAWVLSDFTEYVQALRGSRQLRSLEWDNPAPEKGDGIESSKGCAAGVEALSTIASLQDVRLVSFKSCTVDIYTIQRDERGMYTGYYELHSTVQDMARYRQDLHPNDVDTDEENDDAIDPELRLRTVRTAASTIAESIRAEQRVQKRRSKIRQRSLKLFRGKSKEKKKADAIADDDDGQETADGQPPIQIPGTRRKVFINAPLPHLECDVHGDPLVRYVRNKVRTSKYTILTFIPKNLYEQFRRLANLYFLVLVIIQVFPLFGAAGAQISMLPLVFILVVTAIKDGIEDYRRAVLDEEVNTSAATKLGNWRNVNQPKDSRSWFEKLLRLNRPGKITKGVQKLRAREANSWGRIVLHKNGEMDDMMSDSDRTAAVHEQGPSVSSVTLGGTSLPSKLDDPSEYSLSYPPLPNTLSRMDEVGKHGRTRSGSVSDKSTLRERRSLGVVDWNRRAPGTAQWERTLWKKLEVGDIVLLRDNDQVPADIIVLSTSDQDGLCYLETKNLDGETNLKLRRSLKATSSLQSEEDIEHSSFILDSEPPHANLYLYNGVLRYQDTQTGTEKLEPVTINELLLRGSSLRNTTWVIGLVAFTGSDTKIMMNGGSTPSKRSKIERETNFNVIMNFIVLILMCLAAAIASGVLDGKSDTSADFFEKGSDPSSSPVVNAIVTFASCLIAFQNIVPISLYISIEIVKTIQAYFISQDVDMFYAPYDTACVPKTWNISDDLGQIEYVFSDKTGTLTQNIMEFQKCSVHGVTYGEGITEAQRGSAKRVGDSTLLPEEQGQQLAALKQDMLLKMSRAFENRWQQTDKLTLISPQLAMDLSDTSSPQRGHLIAFFRALAICHSVLPDRPDPQMRPYLLEYKAESPDEAALVAAARDVGFPFVNKSNGSIDIEVMSQPERYTPLRVLEFNSTRKRMSVIVRNPEGNLMLYTKGADSVVYARLAADHDPELKAKTLQDMEDFANGGLRTLCIAYRYLSEQEYLEWSATYDAAASAVKDRDEAIEEANERIEHSLHILGATALEDKLQEGVPEAIEMLHNAGIKLWILTGDKVQTAIEIGYSCNLLKQSMDIMILSASSPEEARSKIEAGLNKIGSVLGPPKWTSESRGFVPGAQASFAIVIDGDTLRYALDNSLKQLFLTLATQCETVVCCRVSPAQKALTVKLVKEGRNAMTLSIGDGANDVAMIQEANVGCGLLGLEGSQAAMSADYAFGQFRFLTKLLIVHGRWSYLRIADMHANFFYKNVIWTLAMFWYLFYNSFDATYLYDYTFILLYNLLFTSLPIIALGAFDQDINAKAVMTFPQLYLRGIRGLDYTRTKFWLYMADGLYQSVVMYFIPYFAWSLGPAISWNGRGIDSLADFGTTIAVAAIISANSYVGLNTHYWTVITWIVVIGSSLIMIIWISIYSLFNSVDFNDEVVVLYGEITFWATVLLTIAVALGPHFMYKFIQSSYLPLDRDLVREMWVKGKLKRQLGIRSRKEVDDSMPGHSMETAPICHDRSISDASQLGGGYEPTLTRSPGEFEMSPPASVGIPEPSHHQRDWQGGSMLSVNNTNGQYVVGDDPDENRTSPPGAHVSPDRSPVVSPHPSYYSASDIPPPSPLPSPRYLFYGQETPVGSLTTTPMITEPHRPANSLQTPFPEILLSEPPMSNTFETRVRSPPSAFPAKIQSNSPFPRAGSRASRASDVLHYATASEKWDGEIDDDQSTINQDGRESTYSTSPHAL</sequence>
<feature type="compositionally biased region" description="Low complexity" evidence="19">
    <location>
        <begin position="1896"/>
        <end position="1909"/>
    </location>
</feature>
<dbReference type="EC" id="7.6.2.1" evidence="3"/>
<comment type="subcellular location">
    <subcellularLocation>
        <location evidence="1">Endomembrane system</location>
        <topology evidence="1">Multi-pass membrane protein</topology>
    </subcellularLocation>
</comment>
<feature type="transmembrane region" description="Helical" evidence="20">
    <location>
        <begin position="1702"/>
        <end position="1721"/>
    </location>
</feature>
<comment type="cofactor">
    <cofactor evidence="18">
        <name>Mg(2+)</name>
        <dbReference type="ChEBI" id="CHEBI:18420"/>
    </cofactor>
</comment>
<evidence type="ECO:0000313" key="23">
    <source>
        <dbReference type="EMBL" id="THH07910.1"/>
    </source>
</evidence>
<evidence type="ECO:0000256" key="16">
    <source>
        <dbReference type="PIRSR" id="PIRSR606539-1"/>
    </source>
</evidence>
<evidence type="ECO:0000256" key="3">
    <source>
        <dbReference type="ARBA" id="ARBA00012189"/>
    </source>
</evidence>
<organism evidence="23 24">
    <name type="scientific">Phellinidium pouzarii</name>
    <dbReference type="NCBI Taxonomy" id="167371"/>
    <lineage>
        <taxon>Eukaryota</taxon>
        <taxon>Fungi</taxon>
        <taxon>Dikarya</taxon>
        <taxon>Basidiomycota</taxon>
        <taxon>Agaricomycotina</taxon>
        <taxon>Agaricomycetes</taxon>
        <taxon>Hymenochaetales</taxon>
        <taxon>Hymenochaetaceae</taxon>
        <taxon>Phellinidium</taxon>
    </lineage>
</organism>
<feature type="binding site" evidence="17">
    <location>
        <position position="1366"/>
    </location>
    <ligand>
        <name>ATP</name>
        <dbReference type="ChEBI" id="CHEBI:30616"/>
    </ligand>
</feature>
<evidence type="ECO:0000256" key="6">
    <source>
        <dbReference type="ARBA" id="ARBA00022692"/>
    </source>
</evidence>
<evidence type="ECO:0000256" key="12">
    <source>
        <dbReference type="ARBA" id="ARBA00022989"/>
    </source>
</evidence>
<dbReference type="PANTHER" id="PTHR24092">
    <property type="entry name" value="PROBABLE PHOSPHOLIPID-TRANSPORTING ATPASE"/>
    <property type="match status" value="1"/>
</dbReference>
<dbReference type="Pfam" id="PF16209">
    <property type="entry name" value="PhoLip_ATPase_N"/>
    <property type="match status" value="1"/>
</dbReference>
<keyword evidence="13 20" id="KW-0472">Membrane</keyword>
<feature type="binding site" evidence="17">
    <location>
        <position position="1187"/>
    </location>
    <ligand>
        <name>ATP</name>
        <dbReference type="ChEBI" id="CHEBI:30616"/>
    </ligand>
</feature>
<feature type="transmembrane region" description="Helical" evidence="20">
    <location>
        <begin position="1677"/>
        <end position="1695"/>
    </location>
</feature>
<evidence type="ECO:0000256" key="10">
    <source>
        <dbReference type="ARBA" id="ARBA00022842"/>
    </source>
</evidence>
<feature type="binding site" evidence="17">
    <location>
        <position position="1286"/>
    </location>
    <ligand>
        <name>ATP</name>
        <dbReference type="ChEBI" id="CHEBI:30616"/>
    </ligand>
</feature>
<proteinExistence type="inferred from homology"/>
<dbReference type="PRINTS" id="PR00119">
    <property type="entry name" value="CATATPASE"/>
</dbReference>
<dbReference type="NCBIfam" id="TIGR01494">
    <property type="entry name" value="ATPase_P-type"/>
    <property type="match status" value="1"/>
</dbReference>
<evidence type="ECO:0000256" key="8">
    <source>
        <dbReference type="ARBA" id="ARBA00022741"/>
    </source>
</evidence>
<feature type="binding site" evidence="17">
    <location>
        <position position="1055"/>
    </location>
    <ligand>
        <name>ATP</name>
        <dbReference type="ChEBI" id="CHEBI:30616"/>
    </ligand>
</feature>
<dbReference type="Gene3D" id="3.40.1110.10">
    <property type="entry name" value="Calcium-transporting ATPase, cytoplasmic domain N"/>
    <property type="match status" value="1"/>
</dbReference>
<feature type="transmembrane region" description="Helical" evidence="20">
    <location>
        <begin position="571"/>
        <end position="604"/>
    </location>
</feature>
<evidence type="ECO:0000259" key="22">
    <source>
        <dbReference type="Pfam" id="PF16212"/>
    </source>
</evidence>
<dbReference type="Gene3D" id="3.40.50.1000">
    <property type="entry name" value="HAD superfamily/HAD-like"/>
    <property type="match status" value="1"/>
</dbReference>
<evidence type="ECO:0000256" key="19">
    <source>
        <dbReference type="SAM" id="MobiDB-lite"/>
    </source>
</evidence>
<dbReference type="InterPro" id="IPR032630">
    <property type="entry name" value="P_typ_ATPase_c"/>
</dbReference>
<dbReference type="NCBIfam" id="TIGR01652">
    <property type="entry name" value="ATPase-Plipid"/>
    <property type="match status" value="1"/>
</dbReference>
<dbReference type="InterPro" id="IPR023214">
    <property type="entry name" value="HAD_sf"/>
</dbReference>
<dbReference type="SUPFAM" id="SSF81665">
    <property type="entry name" value="Calcium ATPase, transmembrane domain M"/>
    <property type="match status" value="1"/>
</dbReference>
<keyword evidence="11" id="KW-1278">Translocase</keyword>
<evidence type="ECO:0000256" key="9">
    <source>
        <dbReference type="ARBA" id="ARBA00022840"/>
    </source>
</evidence>
<feature type="binding site" evidence="17">
    <location>
        <position position="1228"/>
    </location>
    <ligand>
        <name>ATP</name>
        <dbReference type="ChEBI" id="CHEBI:30616"/>
    </ligand>
</feature>
<dbReference type="PANTHER" id="PTHR24092:SF180">
    <property type="entry name" value="PHOSPHOLIPID-TRANSPORTING ATPASE DNF1-RELATED"/>
    <property type="match status" value="1"/>
</dbReference>
<dbReference type="GO" id="GO:0005524">
    <property type="term" value="F:ATP binding"/>
    <property type="evidence" value="ECO:0007669"/>
    <property type="project" value="UniProtKB-KW"/>
</dbReference>
<evidence type="ECO:0000256" key="15">
    <source>
        <dbReference type="ARBA" id="ARBA00049128"/>
    </source>
</evidence>
<dbReference type="FunFam" id="3.40.1110.10:FF:000087">
    <property type="entry name" value="Phospholipid-transporting ATPase"/>
    <property type="match status" value="1"/>
</dbReference>
<feature type="region of interest" description="Disordered" evidence="19">
    <location>
        <begin position="1817"/>
        <end position="1919"/>
    </location>
</feature>
<evidence type="ECO:0000256" key="7">
    <source>
        <dbReference type="ARBA" id="ARBA00022723"/>
    </source>
</evidence>
<dbReference type="Pfam" id="PF13246">
    <property type="entry name" value="Cation_ATPase"/>
    <property type="match status" value="1"/>
</dbReference>
<evidence type="ECO:0000256" key="11">
    <source>
        <dbReference type="ARBA" id="ARBA00022967"/>
    </source>
</evidence>
<name>A0A4S4LE14_9AGAM</name>
<feature type="transmembrane region" description="Helical" evidence="20">
    <location>
        <begin position="936"/>
        <end position="959"/>
    </location>
</feature>
<feature type="binding site" evidence="17">
    <location>
        <position position="1053"/>
    </location>
    <ligand>
        <name>ATP</name>
        <dbReference type="ChEBI" id="CHEBI:30616"/>
    </ligand>
</feature>
<dbReference type="GO" id="GO:0045332">
    <property type="term" value="P:phospholipid translocation"/>
    <property type="evidence" value="ECO:0007669"/>
    <property type="project" value="TreeGrafter"/>
</dbReference>
<feature type="region of interest" description="Disordered" evidence="19">
    <location>
        <begin position="691"/>
        <end position="756"/>
    </location>
</feature>
<dbReference type="GO" id="GO:0140326">
    <property type="term" value="F:ATPase-coupled intramembrane lipid transporter activity"/>
    <property type="evidence" value="ECO:0007669"/>
    <property type="project" value="UniProtKB-EC"/>
</dbReference>
<dbReference type="InterPro" id="IPR018303">
    <property type="entry name" value="ATPase_P-typ_P_site"/>
</dbReference>
<feature type="transmembrane region" description="Helical" evidence="20">
    <location>
        <begin position="1557"/>
        <end position="1573"/>
    </location>
</feature>
<feature type="binding site" evidence="18">
    <location>
        <position position="1053"/>
    </location>
    <ligand>
        <name>Mg(2+)</name>
        <dbReference type="ChEBI" id="CHEBI:18420"/>
    </ligand>
</feature>
<dbReference type="Gene3D" id="2.70.150.10">
    <property type="entry name" value="Calcium-transporting ATPase, cytoplasmic transduction domain A"/>
    <property type="match status" value="1"/>
</dbReference>
<evidence type="ECO:0000256" key="20">
    <source>
        <dbReference type="SAM" id="Phobius"/>
    </source>
</evidence>
<keyword evidence="4" id="KW-0813">Transport</keyword>
<dbReference type="SUPFAM" id="SSF56784">
    <property type="entry name" value="HAD-like"/>
    <property type="match status" value="1"/>
</dbReference>
<evidence type="ECO:0000256" key="13">
    <source>
        <dbReference type="ARBA" id="ARBA00023136"/>
    </source>
</evidence>
<dbReference type="GO" id="GO:0016887">
    <property type="term" value="F:ATP hydrolysis activity"/>
    <property type="evidence" value="ECO:0007669"/>
    <property type="project" value="InterPro"/>
</dbReference>
<keyword evidence="12 20" id="KW-1133">Transmembrane helix</keyword>
<feature type="binding site" evidence="18">
    <location>
        <position position="1500"/>
    </location>
    <ligand>
        <name>Mg(2+)</name>
        <dbReference type="ChEBI" id="CHEBI:18420"/>
    </ligand>
</feature>
<feature type="compositionally biased region" description="Polar residues" evidence="19">
    <location>
        <begin position="1862"/>
        <end position="1872"/>
    </location>
</feature>
<keyword evidence="6 20" id="KW-0812">Transmembrane</keyword>
<feature type="transmembrane region" description="Helical" evidence="20">
    <location>
        <begin position="1636"/>
        <end position="1657"/>
    </location>
</feature>
<comment type="catalytic activity">
    <reaction evidence="14">
        <text>ATP + H2O + phospholipidSide 1 = ADP + phosphate + phospholipidSide 2.</text>
        <dbReference type="EC" id="7.6.2.1"/>
    </reaction>
</comment>
<comment type="catalytic activity">
    <reaction evidence="15">
        <text>a 1,2-diacyl-sn-glycero-3-phosphoethanolamine(out) + ATP + H2O = a 1,2-diacyl-sn-glycero-3-phosphoethanolamine(in) + ADP + phosphate + H(+)</text>
        <dbReference type="Rhea" id="RHEA:66132"/>
        <dbReference type="ChEBI" id="CHEBI:15377"/>
        <dbReference type="ChEBI" id="CHEBI:15378"/>
        <dbReference type="ChEBI" id="CHEBI:30616"/>
        <dbReference type="ChEBI" id="CHEBI:43474"/>
        <dbReference type="ChEBI" id="CHEBI:64612"/>
        <dbReference type="ChEBI" id="CHEBI:456216"/>
    </reaction>
    <physiologicalReaction direction="left-to-right" evidence="15">
        <dbReference type="Rhea" id="RHEA:66133"/>
    </physiologicalReaction>
</comment>
<evidence type="ECO:0000259" key="21">
    <source>
        <dbReference type="Pfam" id="PF16209"/>
    </source>
</evidence>
<feature type="binding site" evidence="17">
    <location>
        <position position="1251"/>
    </location>
    <ligand>
        <name>ATP</name>
        <dbReference type="ChEBI" id="CHEBI:30616"/>
    </ligand>
</feature>
<feature type="transmembrane region" description="Helical" evidence="20">
    <location>
        <begin position="979"/>
        <end position="1005"/>
    </location>
</feature>
<dbReference type="GO" id="GO:0012505">
    <property type="term" value="C:endomembrane system"/>
    <property type="evidence" value="ECO:0007669"/>
    <property type="project" value="UniProtKB-SubCell"/>
</dbReference>
<feature type="compositionally biased region" description="Polar residues" evidence="19">
    <location>
        <begin position="701"/>
        <end position="714"/>
    </location>
</feature>
<feature type="active site" description="4-aspartylphosphate intermediate" evidence="16">
    <location>
        <position position="1053"/>
    </location>
</feature>
<keyword evidence="8 17" id="KW-0547">Nucleotide-binding</keyword>
<feature type="binding site" evidence="17">
    <location>
        <position position="1476"/>
    </location>
    <ligand>
        <name>ATP</name>
        <dbReference type="ChEBI" id="CHEBI:30616"/>
    </ligand>
</feature>
<dbReference type="InterPro" id="IPR008250">
    <property type="entry name" value="ATPase_P-typ_transduc_dom_A_sf"/>
</dbReference>
<feature type="domain" description="P-type ATPase N-terminal" evidence="21">
    <location>
        <begin position="539"/>
        <end position="586"/>
    </location>
</feature>
<feature type="binding site" evidence="18">
    <location>
        <position position="1496"/>
    </location>
    <ligand>
        <name>Mg(2+)</name>
        <dbReference type="ChEBI" id="CHEBI:18420"/>
    </ligand>
</feature>
<feature type="binding site" evidence="17">
    <location>
        <position position="1368"/>
    </location>
    <ligand>
        <name>ATP</name>
        <dbReference type="ChEBI" id="CHEBI:30616"/>
    </ligand>
</feature>
<feature type="region of interest" description="Disordered" evidence="19">
    <location>
        <begin position="1967"/>
        <end position="2039"/>
    </location>
</feature>
<evidence type="ECO:0000256" key="4">
    <source>
        <dbReference type="ARBA" id="ARBA00022448"/>
    </source>
</evidence>
<feature type="transmembrane region" description="Helical" evidence="20">
    <location>
        <begin position="1741"/>
        <end position="1761"/>
    </location>
</feature>
<evidence type="ECO:0000256" key="18">
    <source>
        <dbReference type="PIRSR" id="PIRSR606539-3"/>
    </source>
</evidence>
<dbReference type="Proteomes" id="UP000308199">
    <property type="component" value="Unassembled WGS sequence"/>
</dbReference>
<keyword evidence="24" id="KW-1185">Reference proteome</keyword>
<evidence type="ECO:0000256" key="5">
    <source>
        <dbReference type="ARBA" id="ARBA00022553"/>
    </source>
</evidence>
<evidence type="ECO:0000256" key="17">
    <source>
        <dbReference type="PIRSR" id="PIRSR606539-2"/>
    </source>
</evidence>
<dbReference type="InterPro" id="IPR036412">
    <property type="entry name" value="HAD-like_sf"/>
</dbReference>
<dbReference type="SFLD" id="SFLDG00002">
    <property type="entry name" value="C1.7:_P-type_atpase_like"/>
    <property type="match status" value="1"/>
</dbReference>
<keyword evidence="9 17" id="KW-0067">ATP-binding</keyword>
<dbReference type="InterPro" id="IPR044492">
    <property type="entry name" value="P_typ_ATPase_HD_dom"/>
</dbReference>
<dbReference type="OrthoDB" id="377733at2759"/>
<dbReference type="InterPro" id="IPR032631">
    <property type="entry name" value="P-type_ATPase_N"/>
</dbReference>
<dbReference type="FunFam" id="3.40.50.1000:FF:000014">
    <property type="entry name" value="Phospholipid-transporting ATPase"/>
    <property type="match status" value="1"/>
</dbReference>
<evidence type="ECO:0000256" key="2">
    <source>
        <dbReference type="ARBA" id="ARBA00008109"/>
    </source>
</evidence>
<comment type="similarity">
    <text evidence="2">Belongs to the cation transport ATPase (P-type) (TC 3.A.3) family. Type IV subfamily.</text>
</comment>
<feature type="binding site" evidence="17">
    <location>
        <position position="1470"/>
    </location>
    <ligand>
        <name>ATP</name>
        <dbReference type="ChEBI" id="CHEBI:30616"/>
    </ligand>
</feature>
<keyword evidence="10 18" id="KW-0460">Magnesium</keyword>
<dbReference type="Pfam" id="PF16212">
    <property type="entry name" value="PhoLip_ATPase_C"/>
    <property type="match status" value="1"/>
</dbReference>
<dbReference type="InterPro" id="IPR006539">
    <property type="entry name" value="P-type_ATPase_IV"/>
</dbReference>
<feature type="binding site" evidence="17">
    <location>
        <position position="1500"/>
    </location>
    <ligand>
        <name>ATP</name>
        <dbReference type="ChEBI" id="CHEBI:30616"/>
    </ligand>
</feature>
<dbReference type="InterPro" id="IPR023299">
    <property type="entry name" value="ATPase_P-typ_cyto_dom_N"/>
</dbReference>
<evidence type="ECO:0000256" key="14">
    <source>
        <dbReference type="ARBA" id="ARBA00034036"/>
    </source>
</evidence>
<dbReference type="InterPro" id="IPR001757">
    <property type="entry name" value="P_typ_ATPase"/>
</dbReference>
<dbReference type="GO" id="GO:0005886">
    <property type="term" value="C:plasma membrane"/>
    <property type="evidence" value="ECO:0007669"/>
    <property type="project" value="TreeGrafter"/>
</dbReference>
<reference evidence="23 24" key="1">
    <citation type="submission" date="2019-02" db="EMBL/GenBank/DDBJ databases">
        <title>Genome sequencing of the rare red list fungi Phellinidium pouzarii.</title>
        <authorList>
            <person name="Buettner E."/>
            <person name="Kellner H."/>
        </authorList>
    </citation>
    <scope>NUCLEOTIDE SEQUENCE [LARGE SCALE GENOMIC DNA]</scope>
    <source>
        <strain evidence="23 24">DSM 108285</strain>
    </source>
</reference>
<evidence type="ECO:0000256" key="1">
    <source>
        <dbReference type="ARBA" id="ARBA00004127"/>
    </source>
</evidence>
<feature type="domain" description="P-type ATPase C-terminal" evidence="22">
    <location>
        <begin position="1522"/>
        <end position="1770"/>
    </location>
</feature>
<dbReference type="InterPro" id="IPR023298">
    <property type="entry name" value="ATPase_P-typ_TM_dom_sf"/>
</dbReference>
<feature type="compositionally biased region" description="Polar residues" evidence="19">
    <location>
        <begin position="2021"/>
        <end position="2039"/>
    </location>
</feature>
<dbReference type="SFLD" id="SFLDS00003">
    <property type="entry name" value="Haloacid_Dehalogenase"/>
    <property type="match status" value="1"/>
</dbReference>
<evidence type="ECO:0000313" key="24">
    <source>
        <dbReference type="Proteomes" id="UP000308199"/>
    </source>
</evidence>
<dbReference type="SUPFAM" id="SSF81660">
    <property type="entry name" value="Metal cation-transporting ATPase, ATP-binding domain N"/>
    <property type="match status" value="1"/>
</dbReference>
<feature type="binding site" evidence="17">
    <location>
        <position position="1499"/>
    </location>
    <ligand>
        <name>ATP</name>
        <dbReference type="ChEBI" id="CHEBI:30616"/>
    </ligand>
</feature>
<feature type="binding site" evidence="17">
    <location>
        <position position="1367"/>
    </location>
    <ligand>
        <name>ATP</name>
        <dbReference type="ChEBI" id="CHEBI:30616"/>
    </ligand>
</feature>
<dbReference type="GO" id="GO:0000287">
    <property type="term" value="F:magnesium ion binding"/>
    <property type="evidence" value="ECO:0007669"/>
    <property type="project" value="InterPro"/>
</dbReference>
<dbReference type="PROSITE" id="PS00154">
    <property type="entry name" value="ATPASE_E1_E2"/>
    <property type="match status" value="1"/>
</dbReference>
<dbReference type="SFLD" id="SFLDF00027">
    <property type="entry name" value="p-type_atpase"/>
    <property type="match status" value="1"/>
</dbReference>
<feature type="transmembrane region" description="Helical" evidence="20">
    <location>
        <begin position="1585"/>
        <end position="1606"/>
    </location>
</feature>
<dbReference type="EMBL" id="SGPK01000121">
    <property type="protein sequence ID" value="THH07910.1"/>
    <property type="molecule type" value="Genomic_DNA"/>
</dbReference>
<feature type="binding site" evidence="17">
    <location>
        <position position="1054"/>
    </location>
    <ligand>
        <name>ATP</name>
        <dbReference type="ChEBI" id="CHEBI:30616"/>
    </ligand>
</feature>
<comment type="caution">
    <text evidence="23">The sequence shown here is derived from an EMBL/GenBank/DDBJ whole genome shotgun (WGS) entry which is preliminary data.</text>
</comment>
<gene>
    <name evidence="23" type="ORF">EW145_g3055</name>
</gene>
<dbReference type="CDD" id="cd02073">
    <property type="entry name" value="P-type_ATPase_APLT_Dnf-like"/>
    <property type="match status" value="1"/>
</dbReference>
<accession>A0A4S4LE14</accession>